<reference evidence="2" key="1">
    <citation type="submission" date="2013-11" db="EMBL/GenBank/DDBJ databases">
        <title>Genome sequence of the fusiform rust pathogen reveals effectors for host alternation and coevolution with pine.</title>
        <authorList>
            <consortium name="DOE Joint Genome Institute"/>
            <person name="Smith K."/>
            <person name="Pendleton A."/>
            <person name="Kubisiak T."/>
            <person name="Anderson C."/>
            <person name="Salamov A."/>
            <person name="Aerts A."/>
            <person name="Riley R."/>
            <person name="Clum A."/>
            <person name="Lindquist E."/>
            <person name="Ence D."/>
            <person name="Campbell M."/>
            <person name="Kronenberg Z."/>
            <person name="Feau N."/>
            <person name="Dhillon B."/>
            <person name="Hamelin R."/>
            <person name="Burleigh J."/>
            <person name="Smith J."/>
            <person name="Yandell M."/>
            <person name="Nelson C."/>
            <person name="Grigoriev I."/>
            <person name="Davis J."/>
        </authorList>
    </citation>
    <scope>NUCLEOTIDE SEQUENCE</scope>
    <source>
        <strain evidence="2">G11</strain>
    </source>
</reference>
<accession>A0A9P6NX70</accession>
<keyword evidence="1" id="KW-1133">Transmembrane helix</keyword>
<gene>
    <name evidence="2" type="ORF">CROQUDRAFT_86491</name>
</gene>
<keyword evidence="3" id="KW-1185">Reference proteome</keyword>
<keyword evidence="1" id="KW-0812">Transmembrane</keyword>
<proteinExistence type="predicted"/>
<dbReference type="Proteomes" id="UP000886653">
    <property type="component" value="Unassembled WGS sequence"/>
</dbReference>
<organism evidence="2 3">
    <name type="scientific">Cronartium quercuum f. sp. fusiforme G11</name>
    <dbReference type="NCBI Taxonomy" id="708437"/>
    <lineage>
        <taxon>Eukaryota</taxon>
        <taxon>Fungi</taxon>
        <taxon>Dikarya</taxon>
        <taxon>Basidiomycota</taxon>
        <taxon>Pucciniomycotina</taxon>
        <taxon>Pucciniomycetes</taxon>
        <taxon>Pucciniales</taxon>
        <taxon>Coleosporiaceae</taxon>
        <taxon>Cronartium</taxon>
    </lineage>
</organism>
<dbReference type="EMBL" id="MU167211">
    <property type="protein sequence ID" value="KAG0151834.1"/>
    <property type="molecule type" value="Genomic_DNA"/>
</dbReference>
<evidence type="ECO:0000256" key="1">
    <source>
        <dbReference type="SAM" id="Phobius"/>
    </source>
</evidence>
<sequence>MALILSDTMDGDELVRDHDIYETTGRVKTTIKLRLKGGVHLRIPSILLYTILPISKGTVVVALDRDWMRRSLRCAVDNKDSKSRIVQQVAELTSQVDDDQLDLG</sequence>
<keyword evidence="1" id="KW-0472">Membrane</keyword>
<evidence type="ECO:0000313" key="2">
    <source>
        <dbReference type="EMBL" id="KAG0151834.1"/>
    </source>
</evidence>
<name>A0A9P6NX70_9BASI</name>
<evidence type="ECO:0000313" key="3">
    <source>
        <dbReference type="Proteomes" id="UP000886653"/>
    </source>
</evidence>
<feature type="transmembrane region" description="Helical" evidence="1">
    <location>
        <begin position="43"/>
        <end position="63"/>
    </location>
</feature>
<comment type="caution">
    <text evidence="2">The sequence shown here is derived from an EMBL/GenBank/DDBJ whole genome shotgun (WGS) entry which is preliminary data.</text>
</comment>
<protein>
    <submittedName>
        <fullName evidence="2">Uncharacterized protein</fullName>
    </submittedName>
</protein>
<dbReference type="AlphaFoldDB" id="A0A9P6NX70"/>